<dbReference type="InterPro" id="IPR013097">
    <property type="entry name" value="Dabb"/>
</dbReference>
<dbReference type="InterPro" id="IPR011008">
    <property type="entry name" value="Dimeric_a/b-barrel"/>
</dbReference>
<keyword evidence="3" id="KW-1185">Reference proteome</keyword>
<sequence>MTAVRHTVAFALPHPPDSAEEAAFLADARRLATIPGVEGFVVLRADGGELPLALSMEFADRDAYAAYDADPLHRDFVERRWLPTVTAFQEADFAVVPPPSALG</sequence>
<evidence type="ECO:0000313" key="2">
    <source>
        <dbReference type="EMBL" id="RIX30852.1"/>
    </source>
</evidence>
<protein>
    <submittedName>
        <fullName evidence="2">Dabb family protein</fullName>
    </submittedName>
</protein>
<organism evidence="2 3">
    <name type="scientific">Amnibacterium setariae</name>
    <dbReference type="NCBI Taxonomy" id="2306585"/>
    <lineage>
        <taxon>Bacteria</taxon>
        <taxon>Bacillati</taxon>
        <taxon>Actinomycetota</taxon>
        <taxon>Actinomycetes</taxon>
        <taxon>Micrococcales</taxon>
        <taxon>Microbacteriaceae</taxon>
        <taxon>Amnibacterium</taxon>
    </lineage>
</organism>
<name>A0A3A1U380_9MICO</name>
<dbReference type="SMART" id="SM00886">
    <property type="entry name" value="Dabb"/>
    <property type="match status" value="1"/>
</dbReference>
<reference evidence="3" key="1">
    <citation type="submission" date="2018-09" db="EMBL/GenBank/DDBJ databases">
        <authorList>
            <person name="Kim I."/>
        </authorList>
    </citation>
    <scope>NUCLEOTIDE SEQUENCE [LARGE SCALE GENOMIC DNA]</scope>
    <source>
        <strain evidence="3">DD4a</strain>
    </source>
</reference>
<dbReference type="Gene3D" id="3.30.70.100">
    <property type="match status" value="1"/>
</dbReference>
<dbReference type="AlphaFoldDB" id="A0A3A1U380"/>
<evidence type="ECO:0000259" key="1">
    <source>
        <dbReference type="PROSITE" id="PS51502"/>
    </source>
</evidence>
<dbReference type="SUPFAM" id="SSF54909">
    <property type="entry name" value="Dimeric alpha+beta barrel"/>
    <property type="match status" value="1"/>
</dbReference>
<evidence type="ECO:0000313" key="3">
    <source>
        <dbReference type="Proteomes" id="UP000265742"/>
    </source>
</evidence>
<dbReference type="OrthoDB" id="9808130at2"/>
<feature type="domain" description="Stress-response A/B barrel" evidence="1">
    <location>
        <begin position="4"/>
        <end position="93"/>
    </location>
</feature>
<dbReference type="RefSeq" id="WP_119481214.1">
    <property type="nucleotide sequence ID" value="NZ_QXTG01000001.1"/>
</dbReference>
<proteinExistence type="predicted"/>
<dbReference type="Pfam" id="PF07876">
    <property type="entry name" value="Dabb"/>
    <property type="match status" value="1"/>
</dbReference>
<dbReference type="EMBL" id="QXTG01000001">
    <property type="protein sequence ID" value="RIX30852.1"/>
    <property type="molecule type" value="Genomic_DNA"/>
</dbReference>
<comment type="caution">
    <text evidence="2">The sequence shown here is derived from an EMBL/GenBank/DDBJ whole genome shotgun (WGS) entry which is preliminary data.</text>
</comment>
<dbReference type="Proteomes" id="UP000265742">
    <property type="component" value="Unassembled WGS sequence"/>
</dbReference>
<gene>
    <name evidence="2" type="ORF">D1781_05515</name>
</gene>
<dbReference type="PROSITE" id="PS51502">
    <property type="entry name" value="S_R_A_B_BARREL"/>
    <property type="match status" value="1"/>
</dbReference>
<accession>A0A3A1U380</accession>